<name>A0ACB8HD83_PSICU</name>
<comment type="caution">
    <text evidence="1">The sequence shown here is derived from an EMBL/GenBank/DDBJ whole genome shotgun (WGS) entry which is preliminary data.</text>
</comment>
<gene>
    <name evidence="1" type="ORF">JR316_0002549</name>
</gene>
<dbReference type="EMBL" id="JAFIQS020000002">
    <property type="protein sequence ID" value="KAH9485639.1"/>
    <property type="molecule type" value="Genomic_DNA"/>
</dbReference>
<keyword evidence="2" id="KW-1185">Reference proteome</keyword>
<reference evidence="1" key="1">
    <citation type="submission" date="2021-10" db="EMBL/GenBank/DDBJ databases">
        <title>Psilocybe cubensis genome.</title>
        <authorList>
            <person name="Mckernan K.J."/>
            <person name="Crawford S."/>
            <person name="Trippe A."/>
            <person name="Kane L.T."/>
            <person name="Mclaughlin S."/>
        </authorList>
    </citation>
    <scope>NUCLEOTIDE SEQUENCE</scope>
    <source>
        <strain evidence="1">MGC-MH-2018</strain>
    </source>
</reference>
<protein>
    <submittedName>
        <fullName evidence="1">Uncharacterized protein</fullName>
    </submittedName>
</protein>
<proteinExistence type="predicted"/>
<sequence length="311" mass="35062">MTVNPAAWKGSTFVRLGHRWATKRMWWDDWIAIIPLLGNILDVVIMWLDLGGGVESNSMNVLFSPWFGTFLFYIIVCAWYNMVFKNCVNNKGALVGLYATMVYFLLVISPLTMLWKIKLPRTQRRLVLALFSSSLVPLLASVVYCVIWGLSSRIGPDFLLILRIMSQLQAGISLLVCNLLVVTMLFYRIVRREIVPDPAAERPPQPQAAPSTEKQISESTRNTSTLQTQLRVEEVNLEAQSTIITQQSSLSPSLVLTSIYDESTQQSSFPNSSVHESTFSRYDEENNINASQFSWSFSEKSKASHSPSLPP</sequence>
<evidence type="ECO:0000313" key="2">
    <source>
        <dbReference type="Proteomes" id="UP000664032"/>
    </source>
</evidence>
<organism evidence="1 2">
    <name type="scientific">Psilocybe cubensis</name>
    <name type="common">Psychedelic mushroom</name>
    <name type="synonym">Stropharia cubensis</name>
    <dbReference type="NCBI Taxonomy" id="181762"/>
    <lineage>
        <taxon>Eukaryota</taxon>
        <taxon>Fungi</taxon>
        <taxon>Dikarya</taxon>
        <taxon>Basidiomycota</taxon>
        <taxon>Agaricomycotina</taxon>
        <taxon>Agaricomycetes</taxon>
        <taxon>Agaricomycetidae</taxon>
        <taxon>Agaricales</taxon>
        <taxon>Agaricineae</taxon>
        <taxon>Strophariaceae</taxon>
        <taxon>Psilocybe</taxon>
    </lineage>
</organism>
<evidence type="ECO:0000313" key="1">
    <source>
        <dbReference type="EMBL" id="KAH9485639.1"/>
    </source>
</evidence>
<dbReference type="Proteomes" id="UP000664032">
    <property type="component" value="Unassembled WGS sequence"/>
</dbReference>
<accession>A0ACB8HD83</accession>